<dbReference type="InterPro" id="IPR019416">
    <property type="entry name" value="NCBP3"/>
</dbReference>
<dbReference type="GO" id="GO:0003729">
    <property type="term" value="F:mRNA binding"/>
    <property type="evidence" value="ECO:0007669"/>
    <property type="project" value="InterPro"/>
</dbReference>
<feature type="compositionally biased region" description="Basic residues" evidence="1">
    <location>
        <begin position="199"/>
        <end position="214"/>
    </location>
</feature>
<dbReference type="PANTHER" id="PTHR16291">
    <property type="entry name" value="NUCLEAR CAP-BINDING PROTEIN SUBUNIT 3"/>
    <property type="match status" value="1"/>
</dbReference>
<feature type="compositionally biased region" description="Basic and acidic residues" evidence="1">
    <location>
        <begin position="150"/>
        <end position="170"/>
    </location>
</feature>
<dbReference type="EMBL" id="KE503207">
    <property type="protein sequence ID" value="EPX71967.1"/>
    <property type="molecule type" value="Genomic_DNA"/>
</dbReference>
<dbReference type="OrthoDB" id="422106at2759"/>
<dbReference type="GO" id="GO:0005634">
    <property type="term" value="C:nucleus"/>
    <property type="evidence" value="ECO:0007669"/>
    <property type="project" value="TreeGrafter"/>
</dbReference>
<dbReference type="GeneID" id="25032869"/>
<dbReference type="Pfam" id="PF10309">
    <property type="entry name" value="NCBP3"/>
    <property type="match status" value="1"/>
</dbReference>
<feature type="region of interest" description="Disordered" evidence="1">
    <location>
        <begin position="150"/>
        <end position="214"/>
    </location>
</feature>
<gene>
    <name evidence="2" type="ORF">SOCG_03901</name>
</gene>
<dbReference type="AlphaFoldDB" id="S9PVF3"/>
<accession>S9PVF3</accession>
<dbReference type="VEuPathDB" id="FungiDB:SOCG_03901"/>
<dbReference type="OMA" id="HIRYARY"/>
<dbReference type="HOGENOM" id="CLU_109927_0_0_1"/>
<sequence>MSIEEHNAPLHEDRIPTENLAIVNETPAENPDVLALRRTALHVSGVDFMSEAQIKEFISTYVLEHECVIEWINDNECNLVFPDEDVARRALFLLVAEPVSEFDDYAEYPMKSNPNIPSSTYHIRYARYQDKKVKSAHLYSRYYLFHGDPHEKDRSSHLQRKSPDSEDTKGKPNPLRSRIGPKASQLSLLERISASPASQRKRRRNRRLKKKSET</sequence>
<proteinExistence type="predicted"/>
<dbReference type="eggNOG" id="ENOG502S34X">
    <property type="taxonomic scope" value="Eukaryota"/>
</dbReference>
<reference evidence="2 3" key="1">
    <citation type="journal article" date="2011" name="Science">
        <title>Comparative functional genomics of the fission yeasts.</title>
        <authorList>
            <person name="Rhind N."/>
            <person name="Chen Z."/>
            <person name="Yassour M."/>
            <person name="Thompson D.A."/>
            <person name="Haas B.J."/>
            <person name="Habib N."/>
            <person name="Wapinski I."/>
            <person name="Roy S."/>
            <person name="Lin M.F."/>
            <person name="Heiman D.I."/>
            <person name="Young S.K."/>
            <person name="Furuya K."/>
            <person name="Guo Y."/>
            <person name="Pidoux A."/>
            <person name="Chen H.M."/>
            <person name="Robbertse B."/>
            <person name="Goldberg J.M."/>
            <person name="Aoki K."/>
            <person name="Bayne E.H."/>
            <person name="Berlin A.M."/>
            <person name="Desjardins C.A."/>
            <person name="Dobbs E."/>
            <person name="Dukaj L."/>
            <person name="Fan L."/>
            <person name="FitzGerald M.G."/>
            <person name="French C."/>
            <person name="Gujja S."/>
            <person name="Hansen K."/>
            <person name="Keifenheim D."/>
            <person name="Levin J.Z."/>
            <person name="Mosher R.A."/>
            <person name="Mueller C.A."/>
            <person name="Pfiffner J."/>
            <person name="Priest M."/>
            <person name="Russ C."/>
            <person name="Smialowska A."/>
            <person name="Swoboda P."/>
            <person name="Sykes S.M."/>
            <person name="Vaughn M."/>
            <person name="Vengrova S."/>
            <person name="Yoder R."/>
            <person name="Zeng Q."/>
            <person name="Allshire R."/>
            <person name="Baulcombe D."/>
            <person name="Birren B.W."/>
            <person name="Brown W."/>
            <person name="Ekwall K."/>
            <person name="Kellis M."/>
            <person name="Leatherwood J."/>
            <person name="Levin H."/>
            <person name="Margalit H."/>
            <person name="Martienssen R."/>
            <person name="Nieduszynski C.A."/>
            <person name="Spatafora J.W."/>
            <person name="Friedman N."/>
            <person name="Dalgaard J.Z."/>
            <person name="Baumann P."/>
            <person name="Niki H."/>
            <person name="Regev A."/>
            <person name="Nusbaum C."/>
        </authorList>
    </citation>
    <scope>NUCLEOTIDE SEQUENCE [LARGE SCALE GENOMIC DNA]</scope>
    <source>
        <strain evidence="3">yFS286</strain>
    </source>
</reference>
<organism evidence="2 3">
    <name type="scientific">Schizosaccharomyces octosporus (strain yFS286)</name>
    <name type="common">Fission yeast</name>
    <name type="synonym">Octosporomyces octosporus</name>
    <dbReference type="NCBI Taxonomy" id="483514"/>
    <lineage>
        <taxon>Eukaryota</taxon>
        <taxon>Fungi</taxon>
        <taxon>Dikarya</taxon>
        <taxon>Ascomycota</taxon>
        <taxon>Taphrinomycotina</taxon>
        <taxon>Schizosaccharomycetes</taxon>
        <taxon>Schizosaccharomycetales</taxon>
        <taxon>Schizosaccharomycetaceae</taxon>
        <taxon>Schizosaccharomyces</taxon>
    </lineage>
</organism>
<evidence type="ECO:0000313" key="3">
    <source>
        <dbReference type="Proteomes" id="UP000016088"/>
    </source>
</evidence>
<dbReference type="PANTHER" id="PTHR16291:SF0">
    <property type="entry name" value="NUCLEAR CAP-BINDING PROTEIN SUBUNIT 3"/>
    <property type="match status" value="1"/>
</dbReference>
<protein>
    <submittedName>
        <fullName evidence="2">Fungal protein</fullName>
    </submittedName>
</protein>
<dbReference type="GO" id="GO:0000340">
    <property type="term" value="F:RNA 7-methylguanosine cap binding"/>
    <property type="evidence" value="ECO:0007669"/>
    <property type="project" value="InterPro"/>
</dbReference>
<dbReference type="Proteomes" id="UP000016088">
    <property type="component" value="Unassembled WGS sequence"/>
</dbReference>
<dbReference type="RefSeq" id="XP_013019265.1">
    <property type="nucleotide sequence ID" value="XM_013163811.1"/>
</dbReference>
<evidence type="ECO:0000256" key="1">
    <source>
        <dbReference type="SAM" id="MobiDB-lite"/>
    </source>
</evidence>
<name>S9PVF3_SCHOY</name>
<keyword evidence="3" id="KW-1185">Reference proteome</keyword>
<evidence type="ECO:0000313" key="2">
    <source>
        <dbReference type="EMBL" id="EPX71967.1"/>
    </source>
</evidence>